<dbReference type="GO" id="GO:0043386">
    <property type="term" value="P:mycotoxin biosynthetic process"/>
    <property type="evidence" value="ECO:0007669"/>
    <property type="project" value="UniProtKB-ARBA"/>
</dbReference>
<dbReference type="EMBL" id="JAQJZL010000002">
    <property type="protein sequence ID" value="KAJ6052477.1"/>
    <property type="molecule type" value="Genomic_DNA"/>
</dbReference>
<dbReference type="GO" id="GO:0005506">
    <property type="term" value="F:iron ion binding"/>
    <property type="evidence" value="ECO:0007669"/>
    <property type="project" value="InterPro"/>
</dbReference>
<evidence type="ECO:0000256" key="4">
    <source>
        <dbReference type="ARBA" id="ARBA00023002"/>
    </source>
</evidence>
<keyword evidence="7" id="KW-1133">Transmembrane helix</keyword>
<dbReference type="Pfam" id="PF00067">
    <property type="entry name" value="p450"/>
    <property type="match status" value="1"/>
</dbReference>
<proteinExistence type="inferred from homology"/>
<keyword evidence="5 6" id="KW-0408">Iron</keyword>
<dbReference type="Proteomes" id="UP001219568">
    <property type="component" value="Unassembled WGS sequence"/>
</dbReference>
<dbReference type="PANTHER" id="PTHR47582">
    <property type="entry name" value="P450, PUTATIVE (EUROFUNG)-RELATED"/>
    <property type="match status" value="1"/>
</dbReference>
<name>A0AAD6IL03_PENCN</name>
<protein>
    <recommendedName>
        <fullName evidence="10">Cytochrome P450</fullName>
    </recommendedName>
</protein>
<dbReference type="InterPro" id="IPR053007">
    <property type="entry name" value="CYP450_monoxygenase_sec-met"/>
</dbReference>
<dbReference type="Gene3D" id="1.10.630.10">
    <property type="entry name" value="Cytochrome P450"/>
    <property type="match status" value="1"/>
</dbReference>
<keyword evidence="6" id="KW-0349">Heme</keyword>
<evidence type="ECO:0000256" key="6">
    <source>
        <dbReference type="PIRSR" id="PIRSR602403-1"/>
    </source>
</evidence>
<evidence type="ECO:0000313" key="9">
    <source>
        <dbReference type="Proteomes" id="UP001219568"/>
    </source>
</evidence>
<sequence length="509" mass="56699">MLDVTLILSAGLALLLGYVVVNRQDKHQPLEPPLISSPIPVIGHLAAFIYYGLQYFPSQSAKTPLPAFSLDMLFNKVYVIKSPELVSAVRRNHRSMSFEPVFTRTAECVGGIKGPGLQLLRGKESQGQGLGHHTVTNMRPTLLGEGLDEMNTKMIECVQKSVQELRSHCHTVDLYDWCTLAMTIASTDAIYGPHNPYKQRKARDSYWEIENNLSYLMMGFAPWLIARKAWKGREHLSNAFLEYYKADGHLKSSQLAYTRWKTQLDGGATLEDIARLEAVMGLGILSNTVPTSYWAIFDLFSRPKLLEEARDEIRRNAISVDLEGLHTVDLASVQEKCPLLLACLQETLRIRSNSAQLRLIFEDTMLGESCLVKAGSILVMPSAVINRSESAWGQDAETFDPQRFIDPEGRRTKASGFMSFGTSPHICAGRHFATGEIIALMTMLILQFDIRPVGGDWVEPPVNVNAVAASLSPPMGQTSVTFSEREEFKGVKWDYRLTPGKGRHALIIG</sequence>
<evidence type="ECO:0000256" key="1">
    <source>
        <dbReference type="ARBA" id="ARBA00001971"/>
    </source>
</evidence>
<dbReference type="PRINTS" id="PR00465">
    <property type="entry name" value="EP450IV"/>
</dbReference>
<evidence type="ECO:0000256" key="7">
    <source>
        <dbReference type="SAM" id="Phobius"/>
    </source>
</evidence>
<evidence type="ECO:0000313" key="8">
    <source>
        <dbReference type="EMBL" id="KAJ6052477.1"/>
    </source>
</evidence>
<dbReference type="GO" id="GO:0004497">
    <property type="term" value="F:monooxygenase activity"/>
    <property type="evidence" value="ECO:0007669"/>
    <property type="project" value="InterPro"/>
</dbReference>
<dbReference type="InterPro" id="IPR001128">
    <property type="entry name" value="Cyt_P450"/>
</dbReference>
<feature type="transmembrane region" description="Helical" evidence="7">
    <location>
        <begin position="6"/>
        <end position="22"/>
    </location>
</feature>
<feature type="transmembrane region" description="Helical" evidence="7">
    <location>
        <begin position="34"/>
        <end position="53"/>
    </location>
</feature>
<reference evidence="8" key="2">
    <citation type="submission" date="2023-01" db="EMBL/GenBank/DDBJ databases">
        <authorList>
            <person name="Petersen C."/>
        </authorList>
    </citation>
    <scope>NUCLEOTIDE SEQUENCE</scope>
    <source>
        <strain evidence="8">IBT 15450</strain>
    </source>
</reference>
<dbReference type="InterPro" id="IPR002403">
    <property type="entry name" value="Cyt_P450_E_grp-IV"/>
</dbReference>
<evidence type="ECO:0000256" key="5">
    <source>
        <dbReference type="ARBA" id="ARBA00023004"/>
    </source>
</evidence>
<dbReference type="PANTHER" id="PTHR47582:SF1">
    <property type="entry name" value="P450, PUTATIVE (EUROFUNG)-RELATED"/>
    <property type="match status" value="1"/>
</dbReference>
<dbReference type="CDD" id="cd11040">
    <property type="entry name" value="CYP7_CYP8-like"/>
    <property type="match status" value="1"/>
</dbReference>
<evidence type="ECO:0000256" key="2">
    <source>
        <dbReference type="ARBA" id="ARBA00010617"/>
    </source>
</evidence>
<keyword evidence="7" id="KW-0812">Transmembrane</keyword>
<keyword evidence="7" id="KW-0472">Membrane</keyword>
<comment type="caution">
    <text evidence="8">The sequence shown here is derived from an EMBL/GenBank/DDBJ whole genome shotgun (WGS) entry which is preliminary data.</text>
</comment>
<evidence type="ECO:0000256" key="3">
    <source>
        <dbReference type="ARBA" id="ARBA00022723"/>
    </source>
</evidence>
<dbReference type="InterPro" id="IPR036396">
    <property type="entry name" value="Cyt_P450_sf"/>
</dbReference>
<keyword evidence="3 6" id="KW-0479">Metal-binding</keyword>
<feature type="binding site" description="axial binding residue" evidence="6">
    <location>
        <position position="427"/>
    </location>
    <ligand>
        <name>heme</name>
        <dbReference type="ChEBI" id="CHEBI:30413"/>
    </ligand>
    <ligandPart>
        <name>Fe</name>
        <dbReference type="ChEBI" id="CHEBI:18248"/>
    </ligandPart>
</feature>
<dbReference type="GO" id="GO:0020037">
    <property type="term" value="F:heme binding"/>
    <property type="evidence" value="ECO:0007669"/>
    <property type="project" value="InterPro"/>
</dbReference>
<accession>A0AAD6IL03</accession>
<keyword evidence="9" id="KW-1185">Reference proteome</keyword>
<comment type="similarity">
    <text evidence="2">Belongs to the cytochrome P450 family.</text>
</comment>
<reference evidence="8" key="1">
    <citation type="journal article" date="2023" name="IMA Fungus">
        <title>Comparative genomic study of the Penicillium genus elucidates a diverse pangenome and 15 lateral gene transfer events.</title>
        <authorList>
            <person name="Petersen C."/>
            <person name="Sorensen T."/>
            <person name="Nielsen M.R."/>
            <person name="Sondergaard T.E."/>
            <person name="Sorensen J.L."/>
            <person name="Fitzpatrick D.A."/>
            <person name="Frisvad J.C."/>
            <person name="Nielsen K.L."/>
        </authorList>
    </citation>
    <scope>NUCLEOTIDE SEQUENCE</scope>
    <source>
        <strain evidence="8">IBT 15450</strain>
    </source>
</reference>
<comment type="cofactor">
    <cofactor evidence="1 6">
        <name>heme</name>
        <dbReference type="ChEBI" id="CHEBI:30413"/>
    </cofactor>
</comment>
<evidence type="ECO:0008006" key="10">
    <source>
        <dbReference type="Google" id="ProtNLM"/>
    </source>
</evidence>
<dbReference type="SUPFAM" id="SSF48264">
    <property type="entry name" value="Cytochrome P450"/>
    <property type="match status" value="1"/>
</dbReference>
<gene>
    <name evidence="8" type="ORF">N7460_003011</name>
</gene>
<organism evidence="8 9">
    <name type="scientific">Penicillium canescens</name>
    <dbReference type="NCBI Taxonomy" id="5083"/>
    <lineage>
        <taxon>Eukaryota</taxon>
        <taxon>Fungi</taxon>
        <taxon>Dikarya</taxon>
        <taxon>Ascomycota</taxon>
        <taxon>Pezizomycotina</taxon>
        <taxon>Eurotiomycetes</taxon>
        <taxon>Eurotiomycetidae</taxon>
        <taxon>Eurotiales</taxon>
        <taxon>Aspergillaceae</taxon>
        <taxon>Penicillium</taxon>
    </lineage>
</organism>
<dbReference type="GO" id="GO:0016705">
    <property type="term" value="F:oxidoreductase activity, acting on paired donors, with incorporation or reduction of molecular oxygen"/>
    <property type="evidence" value="ECO:0007669"/>
    <property type="project" value="InterPro"/>
</dbReference>
<keyword evidence="4" id="KW-0560">Oxidoreductase</keyword>
<dbReference type="AlphaFoldDB" id="A0AAD6IL03"/>